<feature type="compositionally biased region" description="Polar residues" evidence="15">
    <location>
        <begin position="585"/>
        <end position="604"/>
    </location>
</feature>
<feature type="compositionally biased region" description="Low complexity" evidence="15">
    <location>
        <begin position="1182"/>
        <end position="1195"/>
    </location>
</feature>
<dbReference type="EMBL" id="RRYP01000035">
    <property type="protein sequence ID" value="TNV88201.1"/>
    <property type="molecule type" value="Genomic_DNA"/>
</dbReference>
<evidence type="ECO:0000256" key="4">
    <source>
        <dbReference type="ARBA" id="ARBA00022673"/>
    </source>
</evidence>
<evidence type="ECO:0000256" key="11">
    <source>
        <dbReference type="ARBA" id="ARBA00023136"/>
    </source>
</evidence>
<feature type="compositionally biased region" description="Polar residues" evidence="15">
    <location>
        <begin position="942"/>
        <end position="951"/>
    </location>
</feature>
<feature type="transmembrane region" description="Helical" evidence="16">
    <location>
        <begin position="1802"/>
        <end position="1821"/>
    </location>
</feature>
<evidence type="ECO:0000256" key="15">
    <source>
        <dbReference type="SAM" id="MobiDB-lite"/>
    </source>
</evidence>
<feature type="domain" description="Ion transport" evidence="17">
    <location>
        <begin position="1801"/>
        <end position="2070"/>
    </location>
</feature>
<evidence type="ECO:0000256" key="6">
    <source>
        <dbReference type="ARBA" id="ARBA00022737"/>
    </source>
</evidence>
<feature type="transmembrane region" description="Helical" evidence="16">
    <location>
        <begin position="151"/>
        <end position="169"/>
    </location>
</feature>
<dbReference type="PANTHER" id="PTHR45628">
    <property type="entry name" value="VOLTAGE-DEPENDENT CALCIUM CHANNEL TYPE A SUBUNIT ALPHA-1"/>
    <property type="match status" value="1"/>
</dbReference>
<keyword evidence="12" id="KW-0325">Glycoprotein</keyword>
<evidence type="ECO:0008006" key="21">
    <source>
        <dbReference type="Google" id="ProtNLM"/>
    </source>
</evidence>
<evidence type="ECO:0000256" key="9">
    <source>
        <dbReference type="ARBA" id="ARBA00022989"/>
    </source>
</evidence>
<feature type="transmembrane region" description="Helical" evidence="16">
    <location>
        <begin position="1869"/>
        <end position="1890"/>
    </location>
</feature>
<feature type="transmembrane region" description="Helical" evidence="16">
    <location>
        <begin position="1495"/>
        <end position="1518"/>
    </location>
</feature>
<feature type="region of interest" description="Disordered" evidence="15">
    <location>
        <begin position="469"/>
        <end position="604"/>
    </location>
</feature>
<feature type="compositionally biased region" description="Basic and acidic residues" evidence="15">
    <location>
        <begin position="1258"/>
        <end position="1269"/>
    </location>
</feature>
<evidence type="ECO:0000256" key="7">
    <source>
        <dbReference type="ARBA" id="ARBA00022837"/>
    </source>
</evidence>
<evidence type="ECO:0000256" key="3">
    <source>
        <dbReference type="ARBA" id="ARBA00022568"/>
    </source>
</evidence>
<dbReference type="Gene3D" id="1.20.120.350">
    <property type="entry name" value="Voltage-gated potassium channels. Chain C"/>
    <property type="match status" value="4"/>
</dbReference>
<keyword evidence="5 16" id="KW-0812">Transmembrane</keyword>
<evidence type="ECO:0000313" key="20">
    <source>
        <dbReference type="Proteomes" id="UP000785679"/>
    </source>
</evidence>
<feature type="region of interest" description="Disordered" evidence="15">
    <location>
        <begin position="789"/>
        <end position="810"/>
    </location>
</feature>
<reference evidence="19" key="1">
    <citation type="submission" date="2019-06" db="EMBL/GenBank/DDBJ databases">
        <authorList>
            <person name="Zheng W."/>
        </authorList>
    </citation>
    <scope>NUCLEOTIDE SEQUENCE</scope>
    <source>
        <strain evidence="19">QDHG01</strain>
    </source>
</reference>
<feature type="region of interest" description="Disordered" evidence="15">
    <location>
        <begin position="1034"/>
        <end position="1053"/>
    </location>
</feature>
<dbReference type="Gene3D" id="1.10.287.70">
    <property type="match status" value="4"/>
</dbReference>
<keyword evidence="9 16" id="KW-1133">Transmembrane helix</keyword>
<feature type="compositionally biased region" description="Polar residues" evidence="15">
    <location>
        <begin position="873"/>
        <end position="889"/>
    </location>
</feature>
<accession>A0A8J8P678</accession>
<feature type="compositionally biased region" description="Polar residues" evidence="15">
    <location>
        <begin position="1669"/>
        <end position="1678"/>
    </location>
</feature>
<comment type="caution">
    <text evidence="19">The sequence shown here is derived from an EMBL/GenBank/DDBJ whole genome shotgun (WGS) entry which is preliminary data.</text>
</comment>
<keyword evidence="11 16" id="KW-0472">Membrane</keyword>
<keyword evidence="10" id="KW-0406">Ion transport</keyword>
<evidence type="ECO:0000256" key="13">
    <source>
        <dbReference type="ARBA" id="ARBA00023303"/>
    </source>
</evidence>
<dbReference type="InterPro" id="IPR031649">
    <property type="entry name" value="GPHH_dom"/>
</dbReference>
<dbReference type="InterPro" id="IPR027359">
    <property type="entry name" value="Volt_channel_dom_sf"/>
</dbReference>
<keyword evidence="20" id="KW-1185">Reference proteome</keyword>
<dbReference type="InterPro" id="IPR005821">
    <property type="entry name" value="Ion_trans_dom"/>
</dbReference>
<dbReference type="FunFam" id="1.20.120.350:FF:000068">
    <property type="entry name" value="Sodium channel protein"/>
    <property type="match status" value="1"/>
</dbReference>
<dbReference type="Gene3D" id="1.10.238.10">
    <property type="entry name" value="EF-hand"/>
    <property type="match status" value="1"/>
</dbReference>
<feature type="transmembrane region" description="Helical" evidence="16">
    <location>
        <begin position="1367"/>
        <end position="1387"/>
    </location>
</feature>
<dbReference type="SUPFAM" id="SSF81324">
    <property type="entry name" value="Voltage-gated potassium channels"/>
    <property type="match status" value="4"/>
</dbReference>
<feature type="compositionally biased region" description="Low complexity" evidence="15">
    <location>
        <begin position="961"/>
        <end position="970"/>
    </location>
</feature>
<name>A0A8J8P678_HALGN</name>
<feature type="transmembrane region" description="Helical" evidence="16">
    <location>
        <begin position="2248"/>
        <end position="2267"/>
    </location>
</feature>
<feature type="region of interest" description="Disordered" evidence="15">
    <location>
        <begin position="1141"/>
        <end position="1196"/>
    </location>
</feature>
<feature type="domain" description="Ion transport" evidence="17">
    <location>
        <begin position="147"/>
        <end position="457"/>
    </location>
</feature>
<dbReference type="Proteomes" id="UP000785679">
    <property type="component" value="Unassembled WGS sequence"/>
</dbReference>
<evidence type="ECO:0000256" key="5">
    <source>
        <dbReference type="ARBA" id="ARBA00022692"/>
    </source>
</evidence>
<dbReference type="OrthoDB" id="193091at2759"/>
<feature type="transmembrane region" description="Helical" evidence="16">
    <location>
        <begin position="291"/>
        <end position="310"/>
    </location>
</feature>
<feature type="transmembrane region" description="Helical" evidence="16">
    <location>
        <begin position="239"/>
        <end position="261"/>
    </location>
</feature>
<feature type="transmembrane region" description="Helical" evidence="16">
    <location>
        <begin position="1590"/>
        <end position="1611"/>
    </location>
</feature>
<dbReference type="GO" id="GO:0098703">
    <property type="term" value="P:calcium ion import across plasma membrane"/>
    <property type="evidence" value="ECO:0007669"/>
    <property type="project" value="TreeGrafter"/>
</dbReference>
<feature type="transmembrane region" description="Helical" evidence="16">
    <location>
        <begin position="422"/>
        <end position="448"/>
    </location>
</feature>
<feature type="transmembrane region" description="Helical" evidence="16">
    <location>
        <begin position="2151"/>
        <end position="2171"/>
    </location>
</feature>
<organism evidence="19 20">
    <name type="scientific">Halteria grandinella</name>
    <dbReference type="NCBI Taxonomy" id="5974"/>
    <lineage>
        <taxon>Eukaryota</taxon>
        <taxon>Sar</taxon>
        <taxon>Alveolata</taxon>
        <taxon>Ciliophora</taxon>
        <taxon>Intramacronucleata</taxon>
        <taxon>Spirotrichea</taxon>
        <taxon>Stichotrichia</taxon>
        <taxon>Sporadotrichida</taxon>
        <taxon>Halteriidae</taxon>
        <taxon>Halteria</taxon>
    </lineage>
</organism>
<feature type="compositionally biased region" description="Acidic residues" evidence="15">
    <location>
        <begin position="16"/>
        <end position="28"/>
    </location>
</feature>
<evidence type="ECO:0000259" key="18">
    <source>
        <dbReference type="Pfam" id="PF16905"/>
    </source>
</evidence>
<keyword evidence="8" id="KW-0851">Voltage-gated channel</keyword>
<feature type="transmembrane region" description="Helical" evidence="16">
    <location>
        <begin position="2343"/>
        <end position="2367"/>
    </location>
</feature>
<feature type="region of interest" description="Disordered" evidence="15">
    <location>
        <begin position="942"/>
        <end position="974"/>
    </location>
</feature>
<feature type="region of interest" description="Disordered" evidence="15">
    <location>
        <begin position="1254"/>
        <end position="1275"/>
    </location>
</feature>
<comment type="subcellular location">
    <subcellularLocation>
        <location evidence="1">Membrane</location>
        <topology evidence="1">Multi-pass membrane protein</topology>
    </subcellularLocation>
</comment>
<feature type="domain" description="Ion transport" evidence="17">
    <location>
        <begin position="1371"/>
        <end position="1619"/>
    </location>
</feature>
<dbReference type="Pfam" id="PF16905">
    <property type="entry name" value="GPHH"/>
    <property type="match status" value="1"/>
</dbReference>
<feature type="transmembrane region" description="Helical" evidence="16">
    <location>
        <begin position="2035"/>
        <end position="2060"/>
    </location>
</feature>
<protein>
    <recommendedName>
        <fullName evidence="21">Cation channel family protein</fullName>
    </recommendedName>
</protein>
<evidence type="ECO:0000256" key="14">
    <source>
        <dbReference type="SAM" id="Coils"/>
    </source>
</evidence>
<feature type="region of interest" description="Disordered" evidence="15">
    <location>
        <begin position="859"/>
        <end position="900"/>
    </location>
</feature>
<feature type="region of interest" description="Disordered" evidence="15">
    <location>
        <begin position="1"/>
        <end position="29"/>
    </location>
</feature>
<feature type="region of interest" description="Disordered" evidence="15">
    <location>
        <begin position="1663"/>
        <end position="1683"/>
    </location>
</feature>
<evidence type="ECO:0000256" key="8">
    <source>
        <dbReference type="ARBA" id="ARBA00022882"/>
    </source>
</evidence>
<evidence type="ECO:0000256" key="16">
    <source>
        <dbReference type="SAM" id="Phobius"/>
    </source>
</evidence>
<proteinExistence type="predicted"/>
<evidence type="ECO:0000256" key="10">
    <source>
        <dbReference type="ARBA" id="ARBA00023065"/>
    </source>
</evidence>
<keyword evidence="3" id="KW-0109">Calcium transport</keyword>
<feature type="transmembrane region" description="Helical" evidence="16">
    <location>
        <begin position="2279"/>
        <end position="2298"/>
    </location>
</feature>
<feature type="transmembrane region" description="Helical" evidence="16">
    <location>
        <begin position="2183"/>
        <end position="2202"/>
    </location>
</feature>
<feature type="region of interest" description="Disordered" evidence="15">
    <location>
        <begin position="1282"/>
        <end position="1301"/>
    </location>
</feature>
<feature type="compositionally biased region" description="Basic and acidic residues" evidence="15">
    <location>
        <begin position="484"/>
        <end position="526"/>
    </location>
</feature>
<feature type="domain" description="Voltage-dependent L-type calcium channel IQ-associated" evidence="18">
    <location>
        <begin position="2388"/>
        <end position="2425"/>
    </location>
</feature>
<evidence type="ECO:0000313" key="19">
    <source>
        <dbReference type="EMBL" id="TNV88201.1"/>
    </source>
</evidence>
<evidence type="ECO:0000256" key="2">
    <source>
        <dbReference type="ARBA" id="ARBA00022448"/>
    </source>
</evidence>
<feature type="coiled-coil region" evidence="14">
    <location>
        <begin position="1308"/>
        <end position="1335"/>
    </location>
</feature>
<dbReference type="PANTHER" id="PTHR45628:SF7">
    <property type="entry name" value="VOLTAGE-DEPENDENT CALCIUM CHANNEL TYPE A SUBUNIT ALPHA-1"/>
    <property type="match status" value="1"/>
</dbReference>
<keyword evidence="2" id="KW-0813">Transport</keyword>
<dbReference type="Pfam" id="PF00520">
    <property type="entry name" value="Ion_trans"/>
    <property type="match status" value="4"/>
</dbReference>
<feature type="compositionally biased region" description="Basic and acidic residues" evidence="15">
    <location>
        <begin position="555"/>
        <end position="567"/>
    </location>
</feature>
<dbReference type="GO" id="GO:0008331">
    <property type="term" value="F:high voltage-gated calcium channel activity"/>
    <property type="evidence" value="ECO:0007669"/>
    <property type="project" value="TreeGrafter"/>
</dbReference>
<keyword evidence="7" id="KW-0106">Calcium</keyword>
<evidence type="ECO:0000256" key="1">
    <source>
        <dbReference type="ARBA" id="ARBA00004141"/>
    </source>
</evidence>
<feature type="region of interest" description="Disordered" evidence="15">
    <location>
        <begin position="618"/>
        <end position="659"/>
    </location>
</feature>
<gene>
    <name evidence="19" type="ORF">FGO68_gene4103</name>
</gene>
<evidence type="ECO:0000259" key="17">
    <source>
        <dbReference type="Pfam" id="PF00520"/>
    </source>
</evidence>
<keyword evidence="14" id="KW-0175">Coiled coil</keyword>
<feature type="compositionally biased region" description="Polar residues" evidence="15">
    <location>
        <begin position="997"/>
        <end position="1013"/>
    </location>
</feature>
<dbReference type="GO" id="GO:0005891">
    <property type="term" value="C:voltage-gated calcium channel complex"/>
    <property type="evidence" value="ECO:0007669"/>
    <property type="project" value="TreeGrafter"/>
</dbReference>
<keyword evidence="13" id="KW-0407">Ion channel</keyword>
<feature type="compositionally biased region" description="Polar residues" evidence="15">
    <location>
        <begin position="1161"/>
        <end position="1173"/>
    </location>
</feature>
<feature type="transmembrane region" description="Helical" evidence="16">
    <location>
        <begin position="1464"/>
        <end position="1483"/>
    </location>
</feature>
<keyword evidence="4" id="KW-0107">Calcium channel</keyword>
<feature type="compositionally biased region" description="Basic residues" evidence="15">
    <location>
        <begin position="1"/>
        <end position="11"/>
    </location>
</feature>
<dbReference type="InterPro" id="IPR050599">
    <property type="entry name" value="VDCC_alpha-1_subunit"/>
</dbReference>
<sequence length="2622" mass="299711">MSRVSRVSKKWRNGEEDSFDSIDLDQEEEVKQQNRQVNLEDLLEDSQRKLIMQDETQDLDVGNSLNPHKRQSMVRGPMSQLHSAIQVQFGNPNPDGDEDEMEQEFQQLIIRFGSHSISLKSFELKSLNYFSITNPIRLWCIVITRQKYYEYAMLAVIFLNCITLALYNYEGKLDPNSSHDGHSGSSLEYIRRKQEIINQTNIAFTILYIIEAFVKVIADGLILHQASYMRSGWNVIDELVIITGVLEFFINPIHSITLRILRGLFRPLKSVNATPNMKALIKSLLRSLPEFANVGIFLVFIFVLFATIGLQQYNGFQYNKCRYTQFPPENATEWEADLSLGRACSVNGQGYYTCPSGLYCENIELYQQLSTGSEHSERLSYLNFGVTNFDNLGNSLLTVFQMITSETWTQSLINMMDVDVPIIGAMYTFLVIIVGQFFMLNLILAVIIDAFMKKQEEVRVEGEHENSIIAITEGEEYSESEQISEQRSESNDPDIDREVEKDQEQHKEPYALHHGTDYEGDLKDESSENLDDGLQSVSNSNSYEDQKQDVPVTQRKKDFTLGQDRRSQRSFRSEGAGIKSEHNSQDMYSSSSDGNQGAGDNSEITRSRQLHSRNMHHTYTDNQSQNPLGTFDAPNDKVINLGQSIEDRDGRKKKKSKMRRMITRTVDEQLFTKNPSGKSDIKAQSFKLGTDDKYEEADVLKGENKIGRGITKSRTLRSALNNESFHTNKDDGSVMLKKKKRKTSIKKIESGLKPISIMSITTIEKVKRVKDDPDGNLTRIQSQLQLVRGKPNPKLNPNKKKPGQINPFNDQVKEEERKYKNNEDFTAFLRPQAQKRKFANIFFKIKDNIDQEESIQPSMFSKPEETGSPKTFPVQQQDTFPMSDSNQKYASPMPGMESAFKMPQNLDTQEDFQDSQFDNQSQQDTQQKNLLQYDGQKNLAMSDQKNDSSYKPSLFKKKQQGSKLMGQQQQPNAPYTVQDGAINVGESSFMVDDDQSVRQSRSGFSNDQQKVGTNGTGSTPGGATALMLPGLTQNTNHSKRKAKTPGLTEDSNVGSGVNMKVSFLGFEVHLSQIHEDNGEHAQSGVKSNIRVAEAQKKNRSTFQMGDKFSQIVDEVLTNQGNSNIRASANFEKLFKVGLPSKDQLQRQRSNTDFVKGEKKSQGQARASFNADKSQASHDFMINPSNSASRSNANGNHTSIIKQSQDDILAVSVPKGLSSSGYALKQFDSKSKYSASQDLVLQKSKISELQEPIQEVEEEQGHFEPLKDEPNPFAQFNNQLKSMNSKASSNQENSRFASNSNTGSRISKLIGKKLKIQTQEDLLKQLEEKLVSEFRQRMTQDRDIFEDHKELLKERAQKSKVALYSQKLIASPTFQAFIFVLLIANIVLQLCDSFPLKNALVQTTEDLNIAYLVVMVFECVVKSTAFGIKLHWVSSRENRYDIVIMGITCIDVAITQIYIRGNQWELSYGFLITVIKAFRIIRFFKLARFWTRFQILLDTLMLTAVKTISFGCLVVFVMLSYTLVGQELFQGEAKFDSDNSLDLHSGTAPLFNFDSFSNSFITVFLILLNESQSTIYFNYQRAVGHAKATSYWVPFVFLANKILLNVFLAILLENFNQGSAKYHTYTQEKKKRAGYIDKNISEILMEYINVVIEKQREKGIICKKKKPTTEDGSTTSQQDADGVRRGANFDNVASNILSISRRRKSRIFEQSPASGRPPIIIQNLDGFSSTGGLLNSINEQTSFGFKVDPKNNMEAFMRRKSITFKDIKAPRMYPEVQGKSLSIVPEDNIVRIFLYRLLINYKFQLFIVFCIVVSSIDLALSSPLLDPNSKLKQALYWIDLITIGIFTAECVAKVIVYGFIFNGPTSYLRVIWNVLEFFILVFSYICLAPSVEKFKVVKTFRILRSLRLVSRNEGLKVAVRALFFAIPNIFFITIVMLIFNTMFAVVAISHFKGKMFYCSYSLQDMDTFALPISTKWDCLDQGGSWIRKVYNFDNIINASVTLFVMSTPAGWGEMMYETIMSTDVDHVPDHHKRPTLWIIFFTVFVIVGFLFFLNLFVGVVINTFRSEAEKADGSELLTDKQKEWIDLRLLVLRSQPIKQLRPPENKLKRIIYLIQAHPNFERFIQICIITNTLVLMIKWYRQPEELDSAMEIINYIFTIIFTSEAAVRIIGIGHRNYFQDGWNVFDFFVAGGSLIGILLSSNSTLQIRGTSILRAFRILRLLRLLKRGGKSLYMIFNTFVITMQSLANIGGLLLLIMYIYSIIGMIYLGEIKRNGYMNAYLNFETFWNAFITLFTVATADTWNYTMAAFVHGKDAWNDCIENPTYSDFVENGYKTIGCGTQGGAFAYFVSYMFVVSLVFLKLFIAIILEGYSKTQVQDTRLFNNDAKEHFREVWAEFDPEATTFIKLADIRPFLFAVGGPLGFDESFKESRFLQDRFIASLELPTYHNFQSYQFLDLLDALSFRLMVLDHINKIQDEQYDKAVKEVEEDFNAQNLDERDMKIKLEKEVNKLIFQKQSENIVAFKELWDKEQRKQRNREKNKDQTGLTSSHHMALEAAIRRIKVILAQKRQARLSAQQEAERKRLWEEEQRVQEERRIAAEMSGKSVLFRRANFLRIFSRKLTN</sequence>
<keyword evidence="6" id="KW-0677">Repeat</keyword>
<feature type="transmembrane region" description="Helical" evidence="16">
    <location>
        <begin position="1833"/>
        <end position="1857"/>
    </location>
</feature>
<evidence type="ECO:0000256" key="12">
    <source>
        <dbReference type="ARBA" id="ARBA00023180"/>
    </source>
</evidence>
<feature type="transmembrane region" description="Helical" evidence="16">
    <location>
        <begin position="1439"/>
        <end position="1458"/>
    </location>
</feature>
<feature type="transmembrane region" description="Helical" evidence="16">
    <location>
        <begin position="1920"/>
        <end position="1947"/>
    </location>
</feature>
<feature type="region of interest" description="Disordered" evidence="15">
    <location>
        <begin position="993"/>
        <end position="1021"/>
    </location>
</feature>
<feature type="domain" description="Ion transport" evidence="17">
    <location>
        <begin position="2116"/>
        <end position="2376"/>
    </location>
</feature>
<dbReference type="FunFam" id="1.10.287.70:FF:000117">
    <property type="entry name" value="Voltage-gated Ca2+ channel, alpha subunit"/>
    <property type="match status" value="1"/>
</dbReference>